<sequence>MSFRRRLDRLELLDAPDIPEADLERNLVELDVINRYLGGHRITLEGMGRLTRTPEAKRILEKRPLRVCEIGCGGGDNLLVIDRWAKAKGISLQIIGVDLKEVCTRFARGKDWSFPTQWITGDYKAARMEVPPDILFSSLFCHHFPDADLPGMLQWMHAQAAVGFFINDLHRHPLAYHSIKWLTRAFSRSYLVRNDAPLSVQRSFHKADWEHYLSQAGLDKAQIKWQWAFRWLVIVPK</sequence>
<dbReference type="Pfam" id="PF13489">
    <property type="entry name" value="Methyltransf_23"/>
    <property type="match status" value="1"/>
</dbReference>
<dbReference type="EMBL" id="SODV01000001">
    <property type="protein sequence ID" value="TDX00226.1"/>
    <property type="molecule type" value="Genomic_DNA"/>
</dbReference>
<dbReference type="GO" id="GO:0032259">
    <property type="term" value="P:methylation"/>
    <property type="evidence" value="ECO:0007669"/>
    <property type="project" value="UniProtKB-KW"/>
</dbReference>
<gene>
    <name evidence="1" type="ORF">EDB95_1245</name>
</gene>
<accession>A0A4R8DQX9</accession>
<keyword evidence="1" id="KW-0489">Methyltransferase</keyword>
<keyword evidence="2" id="KW-1185">Reference proteome</keyword>
<comment type="caution">
    <text evidence="1">The sequence shown here is derived from an EMBL/GenBank/DDBJ whole genome shotgun (WGS) entry which is preliminary data.</text>
</comment>
<dbReference type="GO" id="GO:0008168">
    <property type="term" value="F:methyltransferase activity"/>
    <property type="evidence" value="ECO:0007669"/>
    <property type="project" value="UniProtKB-KW"/>
</dbReference>
<proteinExistence type="predicted"/>
<dbReference type="OrthoDB" id="9800454at2"/>
<reference evidence="1 2" key="1">
    <citation type="submission" date="2019-03" db="EMBL/GenBank/DDBJ databases">
        <title>Genomic Encyclopedia of Type Strains, Phase IV (KMG-IV): sequencing the most valuable type-strain genomes for metagenomic binning, comparative biology and taxonomic classification.</title>
        <authorList>
            <person name="Goeker M."/>
        </authorList>
    </citation>
    <scope>NUCLEOTIDE SEQUENCE [LARGE SCALE GENOMIC DNA]</scope>
    <source>
        <strain evidence="1 2">DSM 100059</strain>
    </source>
</reference>
<organism evidence="1 2">
    <name type="scientific">Dinghuibacter silviterrae</name>
    <dbReference type="NCBI Taxonomy" id="1539049"/>
    <lineage>
        <taxon>Bacteria</taxon>
        <taxon>Pseudomonadati</taxon>
        <taxon>Bacteroidota</taxon>
        <taxon>Chitinophagia</taxon>
        <taxon>Chitinophagales</taxon>
        <taxon>Chitinophagaceae</taxon>
        <taxon>Dinghuibacter</taxon>
    </lineage>
</organism>
<evidence type="ECO:0000313" key="2">
    <source>
        <dbReference type="Proteomes" id="UP000294498"/>
    </source>
</evidence>
<evidence type="ECO:0000313" key="1">
    <source>
        <dbReference type="EMBL" id="TDX00226.1"/>
    </source>
</evidence>
<dbReference type="RefSeq" id="WP_133991603.1">
    <property type="nucleotide sequence ID" value="NZ_SODV01000001.1"/>
</dbReference>
<name>A0A4R8DQX9_9BACT</name>
<keyword evidence="1" id="KW-0808">Transferase</keyword>
<dbReference type="InterPro" id="IPR029063">
    <property type="entry name" value="SAM-dependent_MTases_sf"/>
</dbReference>
<protein>
    <submittedName>
        <fullName evidence="1">Methyltransferase family protein</fullName>
    </submittedName>
</protein>
<dbReference type="Proteomes" id="UP000294498">
    <property type="component" value="Unassembled WGS sequence"/>
</dbReference>
<dbReference type="AlphaFoldDB" id="A0A4R8DQX9"/>
<dbReference type="SUPFAM" id="SSF53335">
    <property type="entry name" value="S-adenosyl-L-methionine-dependent methyltransferases"/>
    <property type="match status" value="1"/>
</dbReference>
<dbReference type="CDD" id="cd02440">
    <property type="entry name" value="AdoMet_MTases"/>
    <property type="match status" value="1"/>
</dbReference>
<dbReference type="Gene3D" id="3.40.50.150">
    <property type="entry name" value="Vaccinia Virus protein VP39"/>
    <property type="match status" value="1"/>
</dbReference>